<proteinExistence type="inferred from homology"/>
<dbReference type="Proteomes" id="UP001178354">
    <property type="component" value="Unassembled WGS sequence"/>
</dbReference>
<keyword evidence="5" id="KW-1185">Reference proteome</keyword>
<dbReference type="NCBIfam" id="NF003967">
    <property type="entry name" value="PRK05461.1"/>
    <property type="match status" value="1"/>
</dbReference>
<sequence length="122" mass="13504">MNHIVVLVTTEYLPRQSEPGQGKYAFAYHIRIENHGTEASKLLSRHWFITDGNSRVKEVRGPGVVGETPRINPGDHYEYSSSAILETEAGTMEGSYQMITDSGEMFDADIPPFLLAVPGAIH</sequence>
<dbReference type="EMBL" id="JAUUUU010000002">
    <property type="protein sequence ID" value="MDP1520193.1"/>
    <property type="molecule type" value="Genomic_DNA"/>
</dbReference>
<dbReference type="SUPFAM" id="SSF110069">
    <property type="entry name" value="ApaG-like"/>
    <property type="match status" value="1"/>
</dbReference>
<dbReference type="InterPro" id="IPR023065">
    <property type="entry name" value="Uncharacterised_ApaG"/>
</dbReference>
<evidence type="ECO:0000313" key="4">
    <source>
        <dbReference type="EMBL" id="MDP1520193.1"/>
    </source>
</evidence>
<dbReference type="PANTHER" id="PTHR14289">
    <property type="entry name" value="F-BOX ONLY PROTEIN 3"/>
    <property type="match status" value="1"/>
</dbReference>
<dbReference type="RefSeq" id="WP_305169759.1">
    <property type="nucleotide sequence ID" value="NZ_JAUUUU010000002.1"/>
</dbReference>
<dbReference type="InterPro" id="IPR036767">
    <property type="entry name" value="ApaG_sf"/>
</dbReference>
<organism evidence="4 5">
    <name type="scientific">Porticoccus litoralis</name>
    <dbReference type="NCBI Taxonomy" id="434086"/>
    <lineage>
        <taxon>Bacteria</taxon>
        <taxon>Pseudomonadati</taxon>
        <taxon>Pseudomonadota</taxon>
        <taxon>Gammaproteobacteria</taxon>
        <taxon>Cellvibrionales</taxon>
        <taxon>Porticoccaceae</taxon>
        <taxon>Porticoccus</taxon>
    </lineage>
</organism>
<dbReference type="GO" id="GO:0070987">
    <property type="term" value="P:error-free translesion synthesis"/>
    <property type="evidence" value="ECO:0007669"/>
    <property type="project" value="TreeGrafter"/>
</dbReference>
<name>A0AAW8B2S6_9GAMM</name>
<accession>A0AAW8B2S6</accession>
<evidence type="ECO:0000259" key="3">
    <source>
        <dbReference type="PROSITE" id="PS51087"/>
    </source>
</evidence>
<dbReference type="PANTHER" id="PTHR14289:SF16">
    <property type="entry name" value="POLYMERASE DELTA-INTERACTING PROTEIN 2"/>
    <property type="match status" value="1"/>
</dbReference>
<protein>
    <recommendedName>
        <fullName evidence="1 2">Protein ApaG</fullName>
    </recommendedName>
</protein>
<evidence type="ECO:0000313" key="5">
    <source>
        <dbReference type="Proteomes" id="UP001178354"/>
    </source>
</evidence>
<dbReference type="HAMAP" id="MF_00791">
    <property type="entry name" value="ApaG"/>
    <property type="match status" value="1"/>
</dbReference>
<dbReference type="InterPro" id="IPR007474">
    <property type="entry name" value="ApaG_domain"/>
</dbReference>
<dbReference type="PROSITE" id="PS51087">
    <property type="entry name" value="APAG"/>
    <property type="match status" value="1"/>
</dbReference>
<evidence type="ECO:0000256" key="2">
    <source>
        <dbReference type="HAMAP-Rule" id="MF_00791"/>
    </source>
</evidence>
<reference evidence="4" key="2">
    <citation type="submission" date="2023-08" db="EMBL/GenBank/DDBJ databases">
        <authorList>
            <person name="Luo J."/>
        </authorList>
    </citation>
    <scope>NUCLEOTIDE SEQUENCE</scope>
    <source>
        <strain evidence="4">DSM 25064</strain>
    </source>
</reference>
<dbReference type="Pfam" id="PF04379">
    <property type="entry name" value="DUF525"/>
    <property type="match status" value="1"/>
</dbReference>
<dbReference type="AlphaFoldDB" id="A0AAW8B2S6"/>
<feature type="domain" description="ApaG" evidence="3">
    <location>
        <begin position="1"/>
        <end position="122"/>
    </location>
</feature>
<comment type="caution">
    <text evidence="4">The sequence shown here is derived from an EMBL/GenBank/DDBJ whole genome shotgun (WGS) entry which is preliminary data.</text>
</comment>
<reference evidence="4" key="1">
    <citation type="journal article" date="2010" name="Int. J. Syst. Evol. Microbiol.">
        <title>Porticoccus litoralis gen. nov., sp. nov., a gammaproteobacterium isolated from the Yellow Sea.</title>
        <authorList>
            <person name="Oh H.M."/>
            <person name="Kim H."/>
            <person name="Kim K.M."/>
            <person name="Min G.S."/>
            <person name="Cho J.C."/>
        </authorList>
    </citation>
    <scope>NUCLEOTIDE SEQUENCE</scope>
    <source>
        <strain evidence="4">DSM 25064</strain>
    </source>
</reference>
<gene>
    <name evidence="2 4" type="primary">apaG</name>
    <name evidence="4" type="ORF">Q8A57_04340</name>
</gene>
<evidence type="ECO:0000256" key="1">
    <source>
        <dbReference type="ARBA" id="ARBA00017693"/>
    </source>
</evidence>
<dbReference type="Gene3D" id="2.60.40.1470">
    <property type="entry name" value="ApaG domain"/>
    <property type="match status" value="1"/>
</dbReference>